<dbReference type="InterPro" id="IPR009057">
    <property type="entry name" value="Homeodomain-like_sf"/>
</dbReference>
<organism evidence="5 6">
    <name type="scientific">Paenibacillus cisolokensis</name>
    <dbReference type="NCBI Taxonomy" id="1658519"/>
    <lineage>
        <taxon>Bacteria</taxon>
        <taxon>Bacillati</taxon>
        <taxon>Bacillota</taxon>
        <taxon>Bacilli</taxon>
        <taxon>Bacillales</taxon>
        <taxon>Paenibacillaceae</taxon>
        <taxon>Paenibacillus</taxon>
    </lineage>
</organism>
<dbReference type="EMBL" id="BOVJ01000240">
    <property type="protein sequence ID" value="GIQ67003.1"/>
    <property type="molecule type" value="Genomic_DNA"/>
</dbReference>
<feature type="region of interest" description="Disordered" evidence="3">
    <location>
        <begin position="111"/>
        <end position="131"/>
    </location>
</feature>
<name>A0ABQ4NFI6_9BACL</name>
<evidence type="ECO:0000313" key="5">
    <source>
        <dbReference type="EMBL" id="GIQ67003.1"/>
    </source>
</evidence>
<dbReference type="RefSeq" id="WP_213531677.1">
    <property type="nucleotide sequence ID" value="NZ_BOVJ01000240.1"/>
</dbReference>
<evidence type="ECO:0000256" key="2">
    <source>
        <dbReference type="ARBA" id="ARBA00023163"/>
    </source>
</evidence>
<feature type="domain" description="HTH araC/xylS-type" evidence="4">
    <location>
        <begin position="139"/>
        <end position="183"/>
    </location>
</feature>
<keyword evidence="2" id="KW-0804">Transcription</keyword>
<dbReference type="Proteomes" id="UP000680304">
    <property type="component" value="Unassembled WGS sequence"/>
</dbReference>
<protein>
    <recommendedName>
        <fullName evidence="4">HTH araC/xylS-type domain-containing protein</fullName>
    </recommendedName>
</protein>
<sequence length="189" mass="20796">MMQGDSSFCSDKAVAVLIDASKDQHAAMLQGLRQYAREHPHWFVFSLADVLLEACKLARIPVPETEAPDGGLQERNARENLVPPSSSVMPDSVKAGYNAALLLDRILAGQSEHRDDDRPVGPDGRPPADPTIEEDQIVSEALDFIHNNACEGITVKDLLNEIPLSRRMLEHRFRKAVGVTPHKKSFPPG</sequence>
<dbReference type="Gene3D" id="1.10.10.60">
    <property type="entry name" value="Homeodomain-like"/>
    <property type="match status" value="1"/>
</dbReference>
<dbReference type="InterPro" id="IPR018060">
    <property type="entry name" value="HTH_AraC"/>
</dbReference>
<dbReference type="SUPFAM" id="SSF46689">
    <property type="entry name" value="Homeodomain-like"/>
    <property type="match status" value="1"/>
</dbReference>
<evidence type="ECO:0000256" key="3">
    <source>
        <dbReference type="SAM" id="MobiDB-lite"/>
    </source>
</evidence>
<dbReference type="Gene3D" id="3.40.50.2300">
    <property type="match status" value="2"/>
</dbReference>
<dbReference type="PROSITE" id="PS01124">
    <property type="entry name" value="HTH_ARAC_FAMILY_2"/>
    <property type="match status" value="1"/>
</dbReference>
<reference evidence="5 6" key="1">
    <citation type="submission" date="2021-04" db="EMBL/GenBank/DDBJ databases">
        <title>Draft genome sequence of Paenibacillus cisolokensis, LC2-13A.</title>
        <authorList>
            <person name="Uke A."/>
            <person name="Chhe C."/>
            <person name="Baramee S."/>
            <person name="Kosugi A."/>
        </authorList>
    </citation>
    <scope>NUCLEOTIDE SEQUENCE [LARGE SCALE GENOMIC DNA]</scope>
    <source>
        <strain evidence="5 6">LC2-13A</strain>
    </source>
</reference>
<accession>A0ABQ4NFI6</accession>
<evidence type="ECO:0000256" key="1">
    <source>
        <dbReference type="ARBA" id="ARBA00023015"/>
    </source>
</evidence>
<evidence type="ECO:0000259" key="4">
    <source>
        <dbReference type="PROSITE" id="PS01124"/>
    </source>
</evidence>
<comment type="caution">
    <text evidence="5">The sequence shown here is derived from an EMBL/GenBank/DDBJ whole genome shotgun (WGS) entry which is preliminary data.</text>
</comment>
<gene>
    <name evidence="5" type="ORF">PACILC2_55710</name>
</gene>
<proteinExistence type="predicted"/>
<evidence type="ECO:0000313" key="6">
    <source>
        <dbReference type="Proteomes" id="UP000680304"/>
    </source>
</evidence>
<keyword evidence="6" id="KW-1185">Reference proteome</keyword>
<feature type="compositionally biased region" description="Basic and acidic residues" evidence="3">
    <location>
        <begin position="111"/>
        <end position="120"/>
    </location>
</feature>
<keyword evidence="1" id="KW-0805">Transcription regulation</keyword>